<comment type="subcellular location">
    <subcellularLocation>
        <location evidence="2">Cytoplasm</location>
    </subcellularLocation>
    <subcellularLocation>
        <location evidence="1">Nucleus</location>
    </subcellularLocation>
</comment>
<feature type="region of interest" description="Disordered" evidence="6">
    <location>
        <begin position="479"/>
        <end position="516"/>
    </location>
</feature>
<dbReference type="PANTHER" id="PTHR15651:SF7">
    <property type="entry name" value="ARMADILLO REPEAT-CONTAINING PROTEIN 8"/>
    <property type="match status" value="1"/>
</dbReference>
<gene>
    <name evidence="7" type="ORF">B0H17DRAFT_1019398</name>
</gene>
<dbReference type="GO" id="GO:0034657">
    <property type="term" value="C:GID complex"/>
    <property type="evidence" value="ECO:0007669"/>
    <property type="project" value="TreeGrafter"/>
</dbReference>
<evidence type="ECO:0000256" key="2">
    <source>
        <dbReference type="ARBA" id="ARBA00004496"/>
    </source>
</evidence>
<dbReference type="GO" id="GO:0005634">
    <property type="term" value="C:nucleus"/>
    <property type="evidence" value="ECO:0007669"/>
    <property type="project" value="UniProtKB-SubCell"/>
</dbReference>
<dbReference type="EMBL" id="JARKIE010000217">
    <property type="protein sequence ID" value="KAJ7664973.1"/>
    <property type="molecule type" value="Genomic_DNA"/>
</dbReference>
<dbReference type="InterPro" id="IPR000225">
    <property type="entry name" value="Armadillo"/>
</dbReference>
<feature type="compositionally biased region" description="Basic and acidic residues" evidence="6">
    <location>
        <begin position="487"/>
        <end position="504"/>
    </location>
</feature>
<evidence type="ECO:0000313" key="7">
    <source>
        <dbReference type="EMBL" id="KAJ7664973.1"/>
    </source>
</evidence>
<evidence type="ECO:0000313" key="8">
    <source>
        <dbReference type="Proteomes" id="UP001221757"/>
    </source>
</evidence>
<evidence type="ECO:0000256" key="6">
    <source>
        <dbReference type="SAM" id="MobiDB-lite"/>
    </source>
</evidence>
<proteinExistence type="predicted"/>
<reference evidence="7" key="1">
    <citation type="submission" date="2023-03" db="EMBL/GenBank/DDBJ databases">
        <title>Massive genome expansion in bonnet fungi (Mycena s.s.) driven by repeated elements and novel gene families across ecological guilds.</title>
        <authorList>
            <consortium name="Lawrence Berkeley National Laboratory"/>
            <person name="Harder C.B."/>
            <person name="Miyauchi S."/>
            <person name="Viragh M."/>
            <person name="Kuo A."/>
            <person name="Thoen E."/>
            <person name="Andreopoulos B."/>
            <person name="Lu D."/>
            <person name="Skrede I."/>
            <person name="Drula E."/>
            <person name="Henrissat B."/>
            <person name="Morin E."/>
            <person name="Kohler A."/>
            <person name="Barry K."/>
            <person name="LaButti K."/>
            <person name="Morin E."/>
            <person name="Salamov A."/>
            <person name="Lipzen A."/>
            <person name="Mereny Z."/>
            <person name="Hegedus B."/>
            <person name="Baldrian P."/>
            <person name="Stursova M."/>
            <person name="Weitz H."/>
            <person name="Taylor A."/>
            <person name="Grigoriev I.V."/>
            <person name="Nagy L.G."/>
            <person name="Martin F."/>
            <person name="Kauserud H."/>
        </authorList>
    </citation>
    <scope>NUCLEOTIDE SEQUENCE</scope>
    <source>
        <strain evidence="7">CBHHK067</strain>
    </source>
</reference>
<comment type="caution">
    <text evidence="7">The sequence shown here is derived from an EMBL/GenBank/DDBJ whole genome shotgun (WGS) entry which is preliminary data.</text>
</comment>
<keyword evidence="5" id="KW-0539">Nucleus</keyword>
<dbReference type="SMART" id="SM00185">
    <property type="entry name" value="ARM"/>
    <property type="match status" value="6"/>
</dbReference>
<keyword evidence="3" id="KW-0963">Cytoplasm</keyword>
<sequence>MTFTPISLSRLKTIKNTVIGNPNAKLQLAQDERFVQTLVHCLNDPPPADPADEDLRVEAAHVLASISYGSEPVLATLLRCDAPRAFLYAISKLTPADPAPLRAALARGLRALAIALADTVGPSQWGLRDERAAIRGDAEAALEAVFQIESLDLYLPLLADPLPQTRISIAQLLAFGIRSAAHRAGVAAWAPPAERLREVKTTRGWEKSAATSATGWVCRSLVALMRSRDTKVQEAALWALASLAKDNAPVASVLAKPAERDGPAPLALVLTLAKSRATDTQLAACLCATNVLRALPPAHPPAPLIDDAAARTVMNVLTRVVAALGEPSAARARACFVLYHLVTDHAALAFAAFERGCLGALAGVLRGLTPTEAGAGAGAEEEGEGEDESEGGAVLREAALTALAALALFDNTVRRAVADEQRLLPAILAALGARQVGVRYAACQCVRALSRGVAVLRVNIVDSGLGMKVFGIFKRGSGGSRAGGGGKDGKDGEGAPGPDKRGEGQEGQDGQEQGEDRRVTAAALAAVCNIVNEFSPLRPIYLDLGLMARLVQLLGGGDATLRLSALWAVKNLLSKSSGETKRDVMQTLGWGRLGELLQDADPAIQEQALHLVRNLAENEPGVEMVFREMGAAPLLARLTAALGAADEDVVLQATYVLANLANGAAHTLLPARALLEALRRVLAEGAPCVRRPAVSACLELARAGPAGRRALGEAGVGGTLRGICAAYVAAGGAHSGSPSAYDDRDVIEQARTALDWLEHGEAYG</sequence>
<dbReference type="InterPro" id="IPR011989">
    <property type="entry name" value="ARM-like"/>
</dbReference>
<keyword evidence="4" id="KW-0677">Repeat</keyword>
<evidence type="ECO:0000256" key="1">
    <source>
        <dbReference type="ARBA" id="ARBA00004123"/>
    </source>
</evidence>
<protein>
    <submittedName>
        <fullName evidence="7">Armadillo-type protein</fullName>
    </submittedName>
</protein>
<dbReference type="GO" id="GO:0005737">
    <property type="term" value="C:cytoplasm"/>
    <property type="evidence" value="ECO:0007669"/>
    <property type="project" value="UniProtKB-SubCell"/>
</dbReference>
<dbReference type="SUPFAM" id="SSF48371">
    <property type="entry name" value="ARM repeat"/>
    <property type="match status" value="2"/>
</dbReference>
<dbReference type="GO" id="GO:0043161">
    <property type="term" value="P:proteasome-mediated ubiquitin-dependent protein catabolic process"/>
    <property type="evidence" value="ECO:0007669"/>
    <property type="project" value="TreeGrafter"/>
</dbReference>
<keyword evidence="8" id="KW-1185">Reference proteome</keyword>
<dbReference type="AlphaFoldDB" id="A0AAD7CV44"/>
<dbReference type="InterPro" id="IPR038739">
    <property type="entry name" value="ARMC8/Vid28"/>
</dbReference>
<dbReference type="InterPro" id="IPR016024">
    <property type="entry name" value="ARM-type_fold"/>
</dbReference>
<evidence type="ECO:0000256" key="4">
    <source>
        <dbReference type="ARBA" id="ARBA00022737"/>
    </source>
</evidence>
<dbReference type="Pfam" id="PF00514">
    <property type="entry name" value="Arm"/>
    <property type="match status" value="1"/>
</dbReference>
<evidence type="ECO:0000256" key="5">
    <source>
        <dbReference type="ARBA" id="ARBA00023242"/>
    </source>
</evidence>
<dbReference type="PANTHER" id="PTHR15651">
    <property type="entry name" value="ARMADILLO REPEAT-CONTAINING PROTEIN 8"/>
    <property type="match status" value="1"/>
</dbReference>
<name>A0AAD7CV44_MYCRO</name>
<dbReference type="Proteomes" id="UP001221757">
    <property type="component" value="Unassembled WGS sequence"/>
</dbReference>
<dbReference type="Gene3D" id="1.25.10.10">
    <property type="entry name" value="Leucine-rich Repeat Variant"/>
    <property type="match status" value="3"/>
</dbReference>
<evidence type="ECO:0000256" key="3">
    <source>
        <dbReference type="ARBA" id="ARBA00022490"/>
    </source>
</evidence>
<organism evidence="7 8">
    <name type="scientific">Mycena rosella</name>
    <name type="common">Pink bonnet</name>
    <name type="synonym">Agaricus rosellus</name>
    <dbReference type="NCBI Taxonomy" id="1033263"/>
    <lineage>
        <taxon>Eukaryota</taxon>
        <taxon>Fungi</taxon>
        <taxon>Dikarya</taxon>
        <taxon>Basidiomycota</taxon>
        <taxon>Agaricomycotina</taxon>
        <taxon>Agaricomycetes</taxon>
        <taxon>Agaricomycetidae</taxon>
        <taxon>Agaricales</taxon>
        <taxon>Marasmiineae</taxon>
        <taxon>Mycenaceae</taxon>
        <taxon>Mycena</taxon>
    </lineage>
</organism>
<accession>A0AAD7CV44</accession>